<feature type="compositionally biased region" description="Polar residues" evidence="6">
    <location>
        <begin position="62"/>
        <end position="74"/>
    </location>
</feature>
<evidence type="ECO:0000256" key="5">
    <source>
        <dbReference type="RuleBase" id="RU003939"/>
    </source>
</evidence>
<feature type="region of interest" description="Disordered" evidence="6">
    <location>
        <begin position="54"/>
        <end position="74"/>
    </location>
</feature>
<evidence type="ECO:0000313" key="7">
    <source>
        <dbReference type="EMBL" id="GAA4651438.1"/>
    </source>
</evidence>
<dbReference type="Pfam" id="PF00216">
    <property type="entry name" value="Bac_DNA_binding"/>
    <property type="match status" value="1"/>
</dbReference>
<reference evidence="8" key="1">
    <citation type="journal article" date="2019" name="Int. J. Syst. Evol. Microbiol.">
        <title>The Global Catalogue of Microorganisms (GCM) 10K type strain sequencing project: providing services to taxonomists for standard genome sequencing and annotation.</title>
        <authorList>
            <consortium name="The Broad Institute Genomics Platform"/>
            <consortium name="The Broad Institute Genome Sequencing Center for Infectious Disease"/>
            <person name="Wu L."/>
            <person name="Ma J."/>
        </authorList>
    </citation>
    <scope>NUCLEOTIDE SEQUENCE [LARGE SCALE GENOMIC DNA]</scope>
    <source>
        <strain evidence="8">JCM 17805</strain>
    </source>
</reference>
<dbReference type="PANTHER" id="PTHR33175:SF3">
    <property type="entry name" value="DNA-BINDING PROTEIN HU-BETA"/>
    <property type="match status" value="1"/>
</dbReference>
<dbReference type="Proteomes" id="UP001500604">
    <property type="component" value="Unassembled WGS sequence"/>
</dbReference>
<gene>
    <name evidence="7" type="ORF">GCM10023116_37220</name>
</gene>
<protein>
    <submittedName>
        <fullName evidence="7">HU family DNA-binding protein</fullName>
    </submittedName>
</protein>
<dbReference type="SUPFAM" id="SSF47729">
    <property type="entry name" value="IHF-like DNA-binding proteins"/>
    <property type="match status" value="1"/>
</dbReference>
<comment type="caution">
    <text evidence="7">The sequence shown here is derived from an EMBL/GenBank/DDBJ whole genome shotgun (WGS) entry which is preliminary data.</text>
</comment>
<dbReference type="EMBL" id="BAABFL010000452">
    <property type="protein sequence ID" value="GAA4651438.1"/>
    <property type="molecule type" value="Genomic_DNA"/>
</dbReference>
<evidence type="ECO:0000256" key="4">
    <source>
        <dbReference type="ARBA" id="ARBA00023125"/>
    </source>
</evidence>
<accession>A0ABP8V5A2</accession>
<organism evidence="7 8">
    <name type="scientific">Kistimonas scapharcae</name>
    <dbReference type="NCBI Taxonomy" id="1036133"/>
    <lineage>
        <taxon>Bacteria</taxon>
        <taxon>Pseudomonadati</taxon>
        <taxon>Pseudomonadota</taxon>
        <taxon>Gammaproteobacteria</taxon>
        <taxon>Oceanospirillales</taxon>
        <taxon>Endozoicomonadaceae</taxon>
        <taxon>Kistimonas</taxon>
    </lineage>
</organism>
<comment type="function">
    <text evidence="1">Histone-like DNA-binding protein which is capable of wrapping DNA to stabilize it, and thus to prevent its denaturation under extreme environmental conditions.</text>
</comment>
<dbReference type="Gene3D" id="4.10.520.10">
    <property type="entry name" value="IHF-like DNA-binding proteins"/>
    <property type="match status" value="1"/>
</dbReference>
<keyword evidence="8" id="KW-1185">Reference proteome</keyword>
<dbReference type="CDD" id="cd13831">
    <property type="entry name" value="HU"/>
    <property type="match status" value="1"/>
</dbReference>
<dbReference type="InterPro" id="IPR010992">
    <property type="entry name" value="IHF-like_DNA-bd_dom_sf"/>
</dbReference>
<keyword evidence="3" id="KW-0226">DNA condensation</keyword>
<evidence type="ECO:0000256" key="2">
    <source>
        <dbReference type="ARBA" id="ARBA00010529"/>
    </source>
</evidence>
<dbReference type="GO" id="GO:0003677">
    <property type="term" value="F:DNA binding"/>
    <property type="evidence" value="ECO:0007669"/>
    <property type="project" value="UniProtKB-KW"/>
</dbReference>
<dbReference type="InterPro" id="IPR000119">
    <property type="entry name" value="Hist_DNA-bd"/>
</dbReference>
<dbReference type="SMART" id="SM00411">
    <property type="entry name" value="BHL"/>
    <property type="match status" value="1"/>
</dbReference>
<proteinExistence type="inferred from homology"/>
<dbReference type="PRINTS" id="PR01727">
    <property type="entry name" value="DNABINDINGHU"/>
</dbReference>
<evidence type="ECO:0000313" key="8">
    <source>
        <dbReference type="Proteomes" id="UP001500604"/>
    </source>
</evidence>
<evidence type="ECO:0000256" key="3">
    <source>
        <dbReference type="ARBA" id="ARBA00023067"/>
    </source>
</evidence>
<evidence type="ECO:0000256" key="6">
    <source>
        <dbReference type="SAM" id="MobiDB-lite"/>
    </source>
</evidence>
<dbReference type="InterPro" id="IPR020816">
    <property type="entry name" value="Histone-like_DNA-bd_CS"/>
</dbReference>
<comment type="similarity">
    <text evidence="2 5">Belongs to the bacterial histone-like protein family.</text>
</comment>
<keyword evidence="4 7" id="KW-0238">DNA-binding</keyword>
<sequence>MRKPDLVDAIADRADLTKDKATDALNILLDEITKALERKESVNLIGFGSFESRERGARMGKNPQTGEPIQIKASTTVGFKPGKALKEAVND</sequence>
<dbReference type="PANTHER" id="PTHR33175">
    <property type="entry name" value="DNA-BINDING PROTEIN HU"/>
    <property type="match status" value="1"/>
</dbReference>
<dbReference type="PROSITE" id="PS00045">
    <property type="entry name" value="HISTONE_LIKE"/>
    <property type="match status" value="1"/>
</dbReference>
<name>A0ABP8V5A2_9GAMM</name>
<evidence type="ECO:0000256" key="1">
    <source>
        <dbReference type="ARBA" id="ARBA00003819"/>
    </source>
</evidence>